<gene>
    <name evidence="4" type="ORF">ZEAMMB73_Zm00001d020479</name>
</gene>
<name>A0A1D6I4B6_MAIZE</name>
<dbReference type="InterPro" id="IPR016650">
    <property type="entry name" value="eIF3e"/>
</dbReference>
<dbReference type="EMBL" id="CM007650">
    <property type="protein sequence ID" value="ONM54990.1"/>
    <property type="molecule type" value="Genomic_DNA"/>
</dbReference>
<dbReference type="AlphaFoldDB" id="A0A1D6I4B6"/>
<dbReference type="PANTHER" id="PTHR10317">
    <property type="entry name" value="EUKARYOTIC TRANSLATION INITIATION FACTOR 3 SUBUNIT E"/>
    <property type="match status" value="1"/>
</dbReference>
<organism evidence="4">
    <name type="scientific">Zea mays</name>
    <name type="common">Maize</name>
    <dbReference type="NCBI Taxonomy" id="4577"/>
    <lineage>
        <taxon>Eukaryota</taxon>
        <taxon>Viridiplantae</taxon>
        <taxon>Streptophyta</taxon>
        <taxon>Embryophyta</taxon>
        <taxon>Tracheophyta</taxon>
        <taxon>Spermatophyta</taxon>
        <taxon>Magnoliopsida</taxon>
        <taxon>Liliopsida</taxon>
        <taxon>Poales</taxon>
        <taxon>Poaceae</taxon>
        <taxon>PACMAD clade</taxon>
        <taxon>Panicoideae</taxon>
        <taxon>Andropogonodae</taxon>
        <taxon>Andropogoneae</taxon>
        <taxon>Tripsacinae</taxon>
        <taxon>Zea</taxon>
    </lineage>
</organism>
<protein>
    <submittedName>
        <fullName evidence="4">Eukaryotic translation initiation factor 3 subunit E</fullName>
    </submittedName>
</protein>
<dbReference type="GO" id="GO:0003743">
    <property type="term" value="F:translation initiation factor activity"/>
    <property type="evidence" value="ECO:0007669"/>
    <property type="project" value="UniProtKB-KW"/>
</dbReference>
<accession>A0A1D6I4B6</accession>
<keyword evidence="3" id="KW-0648">Protein biosynthesis</keyword>
<dbReference type="GO" id="GO:0005852">
    <property type="term" value="C:eukaryotic translation initiation factor 3 complex"/>
    <property type="evidence" value="ECO:0007669"/>
    <property type="project" value="InterPro"/>
</dbReference>
<reference evidence="4" key="1">
    <citation type="submission" date="2015-12" db="EMBL/GenBank/DDBJ databases">
        <title>Update maize B73 reference genome by single molecule sequencing technologies.</title>
        <authorList>
            <consortium name="Maize Genome Sequencing Project"/>
            <person name="Ware D."/>
        </authorList>
    </citation>
    <scope>NUCLEOTIDE SEQUENCE [LARGE SCALE GENOMIC DNA]</scope>
    <source>
        <tissue evidence="4">Seedling</tissue>
    </source>
</reference>
<sequence length="88" mass="10607">MLEELIKVIQQEHHSYKDPVTEFLECLYVNYDFDGAQQKLIECEQVTLRLFFLQFSRPQFCYSRVCFLYYGKSLKDNTSFFCVQNILL</sequence>
<evidence type="ECO:0000256" key="1">
    <source>
        <dbReference type="ARBA" id="ARBA00022490"/>
    </source>
</evidence>
<keyword evidence="1" id="KW-0963">Cytoplasm</keyword>
<proteinExistence type="predicted"/>
<evidence type="ECO:0000313" key="4">
    <source>
        <dbReference type="EMBL" id="ONM54990.1"/>
    </source>
</evidence>
<evidence type="ECO:0000256" key="2">
    <source>
        <dbReference type="ARBA" id="ARBA00022540"/>
    </source>
</evidence>
<evidence type="ECO:0000256" key="3">
    <source>
        <dbReference type="ARBA" id="ARBA00022917"/>
    </source>
</evidence>
<dbReference type="ExpressionAtlas" id="A0A1D6I4B6">
    <property type="expression patterns" value="baseline"/>
</dbReference>
<keyword evidence="2 4" id="KW-0396">Initiation factor</keyword>